<dbReference type="Proteomes" id="UP001054252">
    <property type="component" value="Unassembled WGS sequence"/>
</dbReference>
<comment type="caution">
    <text evidence="1">The sequence shown here is derived from an EMBL/GenBank/DDBJ whole genome shotgun (WGS) entry which is preliminary data.</text>
</comment>
<dbReference type="EMBL" id="BPVZ01000003">
    <property type="protein sequence ID" value="GKU89567.1"/>
    <property type="molecule type" value="Genomic_DNA"/>
</dbReference>
<reference evidence="1 2" key="1">
    <citation type="journal article" date="2021" name="Commun. Biol.">
        <title>The genome of Shorea leprosula (Dipterocarpaceae) highlights the ecological relevance of drought in aseasonal tropical rainforests.</title>
        <authorList>
            <person name="Ng K.K.S."/>
            <person name="Kobayashi M.J."/>
            <person name="Fawcett J.A."/>
            <person name="Hatakeyama M."/>
            <person name="Paape T."/>
            <person name="Ng C.H."/>
            <person name="Ang C.C."/>
            <person name="Tnah L.H."/>
            <person name="Lee C.T."/>
            <person name="Nishiyama T."/>
            <person name="Sese J."/>
            <person name="O'Brien M.J."/>
            <person name="Copetti D."/>
            <person name="Mohd Noor M.I."/>
            <person name="Ong R.C."/>
            <person name="Putra M."/>
            <person name="Sireger I.Z."/>
            <person name="Indrioko S."/>
            <person name="Kosugi Y."/>
            <person name="Izuno A."/>
            <person name="Isagi Y."/>
            <person name="Lee S.L."/>
            <person name="Shimizu K.K."/>
        </authorList>
    </citation>
    <scope>NUCLEOTIDE SEQUENCE [LARGE SCALE GENOMIC DNA]</scope>
    <source>
        <strain evidence="1">214</strain>
    </source>
</reference>
<protein>
    <submittedName>
        <fullName evidence="1">Uncharacterized protein</fullName>
    </submittedName>
</protein>
<dbReference type="AlphaFoldDB" id="A0AAV5HV20"/>
<sequence length="84" mass="9389">MSHSSHECTKSIRETKRLQRASSFSPKLYSPKALSCQHPPYREKIDLGCCTLQPADLFLGCCPSPFSASFGKKSTILFIFPSMM</sequence>
<organism evidence="1 2">
    <name type="scientific">Rubroshorea leprosula</name>
    <dbReference type="NCBI Taxonomy" id="152421"/>
    <lineage>
        <taxon>Eukaryota</taxon>
        <taxon>Viridiplantae</taxon>
        <taxon>Streptophyta</taxon>
        <taxon>Embryophyta</taxon>
        <taxon>Tracheophyta</taxon>
        <taxon>Spermatophyta</taxon>
        <taxon>Magnoliopsida</taxon>
        <taxon>eudicotyledons</taxon>
        <taxon>Gunneridae</taxon>
        <taxon>Pentapetalae</taxon>
        <taxon>rosids</taxon>
        <taxon>malvids</taxon>
        <taxon>Malvales</taxon>
        <taxon>Dipterocarpaceae</taxon>
        <taxon>Rubroshorea</taxon>
    </lineage>
</organism>
<evidence type="ECO:0000313" key="2">
    <source>
        <dbReference type="Proteomes" id="UP001054252"/>
    </source>
</evidence>
<proteinExistence type="predicted"/>
<evidence type="ECO:0000313" key="1">
    <source>
        <dbReference type="EMBL" id="GKU89567.1"/>
    </source>
</evidence>
<accession>A0AAV5HV20</accession>
<keyword evidence="2" id="KW-1185">Reference proteome</keyword>
<gene>
    <name evidence="1" type="ORF">SLEP1_g3691</name>
</gene>
<name>A0AAV5HV20_9ROSI</name>